<evidence type="ECO:0000256" key="1">
    <source>
        <dbReference type="ARBA" id="ARBA00022691"/>
    </source>
</evidence>
<dbReference type="SFLD" id="SFLDG01067">
    <property type="entry name" value="SPASM/twitch_domain_containing"/>
    <property type="match status" value="1"/>
</dbReference>
<accession>A0A3N0ARM8</accession>
<evidence type="ECO:0000259" key="6">
    <source>
        <dbReference type="Pfam" id="PF13186"/>
    </source>
</evidence>
<dbReference type="Pfam" id="PF13186">
    <property type="entry name" value="SPASM"/>
    <property type="match status" value="1"/>
</dbReference>
<dbReference type="PANTHER" id="PTHR11228">
    <property type="entry name" value="RADICAL SAM DOMAIN PROTEIN"/>
    <property type="match status" value="1"/>
</dbReference>
<dbReference type="InterPro" id="IPR013785">
    <property type="entry name" value="Aldolase_TIM"/>
</dbReference>
<dbReference type="InterPro" id="IPR058240">
    <property type="entry name" value="rSAM_sf"/>
</dbReference>
<dbReference type="InterPro" id="IPR050377">
    <property type="entry name" value="Radical_SAM_PqqE_MftC-like"/>
</dbReference>
<evidence type="ECO:0000256" key="3">
    <source>
        <dbReference type="ARBA" id="ARBA00023004"/>
    </source>
</evidence>
<dbReference type="SUPFAM" id="SSF102114">
    <property type="entry name" value="Radical SAM enzymes"/>
    <property type="match status" value="1"/>
</dbReference>
<dbReference type="GO" id="GO:0051536">
    <property type="term" value="F:iron-sulfur cluster binding"/>
    <property type="evidence" value="ECO:0007669"/>
    <property type="project" value="UniProtKB-KW"/>
</dbReference>
<proteinExistence type="predicted"/>
<dbReference type="Pfam" id="PF04055">
    <property type="entry name" value="Radical_SAM"/>
    <property type="match status" value="1"/>
</dbReference>
<name>A0A3N0ARM8_9ACTN</name>
<evidence type="ECO:0000313" key="7">
    <source>
        <dbReference type="EMBL" id="RNL37229.1"/>
    </source>
</evidence>
<feature type="domain" description="Radical SAM core" evidence="5">
    <location>
        <begin position="10"/>
        <end position="159"/>
    </location>
</feature>
<keyword evidence="2" id="KW-0479">Metal-binding</keyword>
<evidence type="ECO:0000256" key="2">
    <source>
        <dbReference type="ARBA" id="ARBA00022723"/>
    </source>
</evidence>
<dbReference type="PANTHER" id="PTHR11228:SF7">
    <property type="entry name" value="PQQA PEPTIDE CYCLASE"/>
    <property type="match status" value="1"/>
</dbReference>
<dbReference type="EMBL" id="QIBX01000034">
    <property type="protein sequence ID" value="RNL37229.1"/>
    <property type="molecule type" value="Genomic_DNA"/>
</dbReference>
<dbReference type="CDD" id="cd01335">
    <property type="entry name" value="Radical_SAM"/>
    <property type="match status" value="1"/>
</dbReference>
<keyword evidence="8" id="KW-1185">Reference proteome</keyword>
<sequence>MATTVQGSLITTFRCNAKCNMCNIWKCPTKPEEEIDPEFYRKLPDGLRINITGGESMLRQDIDKIFEILYPKAELLELSTNGYYTEKIVALANKYPNILIRVSLEGLPKLNDEKRGTRDGFDHALRTMLELRKSKCKNIGFSVVISPDNYKDLLPLYELCAALDVELGNSVVHNSWYFHKEDNQITSDDALAAHEEFVKALLTSKRHSLKGRLKDYGRAYFNKSIHRRLRGDEAGYRPPCGALKDFFFIDPWGNVSPCNGSSEEWIIGNIKEQSFEEIMSSEKAREAQKLVDACDRNCAFIVTERHDMVRRPWKPIWWILKNKVRIAKGQSVCW</sequence>
<comment type="caution">
    <text evidence="7">The sequence shown here is derived from an EMBL/GenBank/DDBJ whole genome shotgun (WGS) entry which is preliminary data.</text>
</comment>
<dbReference type="SFLD" id="SFLDS00029">
    <property type="entry name" value="Radical_SAM"/>
    <property type="match status" value="1"/>
</dbReference>
<organism evidence="7 8">
    <name type="scientific">Slackia equolifaciens</name>
    <dbReference type="NCBI Taxonomy" id="498718"/>
    <lineage>
        <taxon>Bacteria</taxon>
        <taxon>Bacillati</taxon>
        <taxon>Actinomycetota</taxon>
        <taxon>Coriobacteriia</taxon>
        <taxon>Eggerthellales</taxon>
        <taxon>Eggerthellaceae</taxon>
        <taxon>Slackia</taxon>
    </lineage>
</organism>
<dbReference type="OrthoDB" id="9782387at2"/>
<dbReference type="InterPro" id="IPR023885">
    <property type="entry name" value="4Fe4S-binding_SPASM_dom"/>
</dbReference>
<evidence type="ECO:0000259" key="5">
    <source>
        <dbReference type="Pfam" id="PF04055"/>
    </source>
</evidence>
<keyword evidence="3" id="KW-0408">Iron</keyword>
<dbReference type="AlphaFoldDB" id="A0A3N0ARM8"/>
<dbReference type="Gene3D" id="3.20.20.70">
    <property type="entry name" value="Aldolase class I"/>
    <property type="match status" value="1"/>
</dbReference>
<reference evidence="8" key="1">
    <citation type="submission" date="2018-05" db="EMBL/GenBank/DDBJ databases">
        <title>Genome Sequencing of selected type strains of the family Eggerthellaceae.</title>
        <authorList>
            <person name="Danylec N."/>
            <person name="Stoll D.A."/>
            <person name="Doetsch A."/>
            <person name="Huch M."/>
        </authorList>
    </citation>
    <scope>NUCLEOTIDE SEQUENCE [LARGE SCALE GENOMIC DNA]</scope>
    <source>
        <strain evidence="8">DSM 24851</strain>
    </source>
</reference>
<gene>
    <name evidence="7" type="ORF">DMP06_11190</name>
</gene>
<evidence type="ECO:0000256" key="4">
    <source>
        <dbReference type="ARBA" id="ARBA00023014"/>
    </source>
</evidence>
<feature type="domain" description="4Fe4S-binding SPASM" evidence="6">
    <location>
        <begin position="240"/>
        <end position="298"/>
    </location>
</feature>
<dbReference type="Proteomes" id="UP000269591">
    <property type="component" value="Unassembled WGS sequence"/>
</dbReference>
<dbReference type="CDD" id="cd21109">
    <property type="entry name" value="SPASM"/>
    <property type="match status" value="1"/>
</dbReference>
<evidence type="ECO:0000313" key="8">
    <source>
        <dbReference type="Proteomes" id="UP000269591"/>
    </source>
</evidence>
<dbReference type="RefSeq" id="WP_123209806.1">
    <property type="nucleotide sequence ID" value="NZ_JBHTHO010000058.1"/>
</dbReference>
<dbReference type="GO" id="GO:0046872">
    <property type="term" value="F:metal ion binding"/>
    <property type="evidence" value="ECO:0007669"/>
    <property type="project" value="UniProtKB-KW"/>
</dbReference>
<keyword evidence="1" id="KW-0949">S-adenosyl-L-methionine</keyword>
<keyword evidence="4" id="KW-0411">Iron-sulfur</keyword>
<dbReference type="InterPro" id="IPR007197">
    <property type="entry name" value="rSAM"/>
</dbReference>
<protein>
    <submittedName>
        <fullName evidence="7">Radical SAM protein</fullName>
    </submittedName>
</protein>
<dbReference type="GO" id="GO:0003824">
    <property type="term" value="F:catalytic activity"/>
    <property type="evidence" value="ECO:0007669"/>
    <property type="project" value="InterPro"/>
</dbReference>